<sequence>MELRQLEYFVAVAEEANFTRAAQRIHVAQPAVSASIRQLERELGQPLFDRSRRELRLTAAGEAVLPHAHAALRSVAAARTAVAEVSGLVRGSVVVGTVTAHDFDMAGLLAEFHGAHQFVDITLGTDESDALIDGLLAGRLDAAIISVGSELPEGLAAEVVTDQRIVAAVGDGHPWRRRRRIALTELAGMPLITLPRGTGIRRQLDRACRAAGVDVRVAFEATTPGALADLAERGLGAAVLPESVARARTALHPLPITPELRGRLVFAWRATGPMSPAARALVTMARRRLGLGDPDRVGGHE</sequence>
<gene>
    <name evidence="8" type="ORF">D806_038300</name>
</gene>
<proteinExistence type="inferred from homology"/>
<dbReference type="AlphaFoldDB" id="A0A2U9PSP3"/>
<dbReference type="Gene3D" id="3.40.190.290">
    <property type="match status" value="1"/>
</dbReference>
<dbReference type="GO" id="GO:0003677">
    <property type="term" value="F:DNA binding"/>
    <property type="evidence" value="ECO:0007669"/>
    <property type="project" value="UniProtKB-KW"/>
</dbReference>
<evidence type="ECO:0000313" key="8">
    <source>
        <dbReference type="EMBL" id="AWT54796.1"/>
    </source>
</evidence>
<dbReference type="InterPro" id="IPR036390">
    <property type="entry name" value="WH_DNA-bd_sf"/>
</dbReference>
<name>A0A2U9PSP3_MYCSE</name>
<feature type="domain" description="HTH lysR-type" evidence="7">
    <location>
        <begin position="1"/>
        <end position="58"/>
    </location>
</feature>
<evidence type="ECO:0000256" key="5">
    <source>
        <dbReference type="ARBA" id="ARBA00040885"/>
    </source>
</evidence>
<dbReference type="InterPro" id="IPR050950">
    <property type="entry name" value="HTH-type_LysR_regulators"/>
</dbReference>
<protein>
    <recommendedName>
        <fullName evidence="5">Probable hydrogen peroxide-inducible genes activator</fullName>
    </recommendedName>
</protein>
<dbReference type="EMBL" id="CP027541">
    <property type="protein sequence ID" value="AWT54796.1"/>
    <property type="molecule type" value="Genomic_DNA"/>
</dbReference>
<reference evidence="9" key="2">
    <citation type="submission" date="2018-03" db="EMBL/GenBank/DDBJ databases">
        <authorList>
            <person name="Derbyshire K."/>
            <person name="Gray T.A."/>
            <person name="Champion M."/>
        </authorList>
    </citation>
    <scope>NUCLEOTIDE SEQUENCE [LARGE SCALE GENOMIC DNA]</scope>
    <source>
        <strain evidence="9">MKD8</strain>
    </source>
</reference>
<dbReference type="PRINTS" id="PR00039">
    <property type="entry name" value="HTHLYSR"/>
</dbReference>
<dbReference type="GO" id="GO:0003700">
    <property type="term" value="F:DNA-binding transcription factor activity"/>
    <property type="evidence" value="ECO:0007669"/>
    <property type="project" value="InterPro"/>
</dbReference>
<dbReference type="Pfam" id="PF00126">
    <property type="entry name" value="HTH_1"/>
    <property type="match status" value="1"/>
</dbReference>
<evidence type="ECO:0000256" key="2">
    <source>
        <dbReference type="ARBA" id="ARBA00023015"/>
    </source>
</evidence>
<dbReference type="InterPro" id="IPR036388">
    <property type="entry name" value="WH-like_DNA-bd_sf"/>
</dbReference>
<dbReference type="GO" id="GO:0005829">
    <property type="term" value="C:cytosol"/>
    <property type="evidence" value="ECO:0007669"/>
    <property type="project" value="TreeGrafter"/>
</dbReference>
<dbReference type="Proteomes" id="UP000011200">
    <property type="component" value="Chromosome"/>
</dbReference>
<keyword evidence="4" id="KW-0804">Transcription</keyword>
<dbReference type="SUPFAM" id="SSF53850">
    <property type="entry name" value="Periplasmic binding protein-like II"/>
    <property type="match status" value="1"/>
</dbReference>
<reference evidence="8 9" key="1">
    <citation type="journal article" date="2013" name="Genome Announc.">
        <title>Draft genome sequence of MKD8, a conjugal recipient Mycobacterium smegmatis strain.</title>
        <authorList>
            <person name="Gray T.A."/>
            <person name="Palumbo M.J."/>
            <person name="Derbyshire K.M."/>
        </authorList>
    </citation>
    <scope>NUCLEOTIDE SEQUENCE [LARGE SCALE GENOMIC DNA]</scope>
    <source>
        <strain evidence="8 9">MKD8</strain>
    </source>
</reference>
<dbReference type="InterPro" id="IPR000847">
    <property type="entry name" value="LysR_HTH_N"/>
</dbReference>
<dbReference type="Pfam" id="PF03466">
    <property type="entry name" value="LysR_substrate"/>
    <property type="match status" value="1"/>
</dbReference>
<evidence type="ECO:0000313" key="9">
    <source>
        <dbReference type="Proteomes" id="UP000011200"/>
    </source>
</evidence>
<dbReference type="SUPFAM" id="SSF46785">
    <property type="entry name" value="Winged helix' DNA-binding domain"/>
    <property type="match status" value="1"/>
</dbReference>
<evidence type="ECO:0000256" key="1">
    <source>
        <dbReference type="ARBA" id="ARBA00009437"/>
    </source>
</evidence>
<dbReference type="PANTHER" id="PTHR30419">
    <property type="entry name" value="HTH-TYPE TRANSCRIPTIONAL REGULATOR YBHD"/>
    <property type="match status" value="1"/>
</dbReference>
<organism evidence="8 9">
    <name type="scientific">Mycolicibacterium smegmatis (strain MKD8)</name>
    <name type="common">Mycobacterium smegmatis</name>
    <dbReference type="NCBI Taxonomy" id="1214915"/>
    <lineage>
        <taxon>Bacteria</taxon>
        <taxon>Bacillati</taxon>
        <taxon>Actinomycetota</taxon>
        <taxon>Actinomycetes</taxon>
        <taxon>Mycobacteriales</taxon>
        <taxon>Mycobacteriaceae</taxon>
        <taxon>Mycolicibacterium</taxon>
    </lineage>
</organism>
<dbReference type="RefSeq" id="WP_003895286.1">
    <property type="nucleotide sequence ID" value="NZ_CP027541.1"/>
</dbReference>
<evidence type="ECO:0000256" key="6">
    <source>
        <dbReference type="ARBA" id="ARBA00056658"/>
    </source>
</evidence>
<evidence type="ECO:0000259" key="7">
    <source>
        <dbReference type="PROSITE" id="PS50931"/>
    </source>
</evidence>
<keyword evidence="2" id="KW-0805">Transcription regulation</keyword>
<evidence type="ECO:0000256" key="3">
    <source>
        <dbReference type="ARBA" id="ARBA00023125"/>
    </source>
</evidence>
<dbReference type="FunFam" id="1.10.10.10:FF:000001">
    <property type="entry name" value="LysR family transcriptional regulator"/>
    <property type="match status" value="1"/>
</dbReference>
<dbReference type="InterPro" id="IPR005119">
    <property type="entry name" value="LysR_subst-bd"/>
</dbReference>
<accession>A0A2U9PSP3</accession>
<evidence type="ECO:0000256" key="4">
    <source>
        <dbReference type="ARBA" id="ARBA00023163"/>
    </source>
</evidence>
<keyword evidence="3" id="KW-0238">DNA-binding</keyword>
<comment type="similarity">
    <text evidence="1">Belongs to the LysR transcriptional regulatory family.</text>
</comment>
<comment type="function">
    <text evidence="6">Required for the induction the katG gene for catalase. Involved in the response to hydrogen peroxide.</text>
</comment>
<dbReference type="PROSITE" id="PS50931">
    <property type="entry name" value="HTH_LYSR"/>
    <property type="match status" value="1"/>
</dbReference>
<dbReference type="Gene3D" id="1.10.10.10">
    <property type="entry name" value="Winged helix-like DNA-binding domain superfamily/Winged helix DNA-binding domain"/>
    <property type="match status" value="1"/>
</dbReference>